<dbReference type="RefSeq" id="WP_177159038.1">
    <property type="nucleotide sequence ID" value="NZ_JABCJE010000016.1"/>
</dbReference>
<protein>
    <submittedName>
        <fullName evidence="1">Uncharacterized protein</fullName>
    </submittedName>
</protein>
<proteinExistence type="predicted"/>
<organism evidence="1 2">
    <name type="scientific">Donghicola mangrovi</name>
    <dbReference type="NCBI Taxonomy" id="2729614"/>
    <lineage>
        <taxon>Bacteria</taxon>
        <taxon>Pseudomonadati</taxon>
        <taxon>Pseudomonadota</taxon>
        <taxon>Alphaproteobacteria</taxon>
        <taxon>Rhodobacterales</taxon>
        <taxon>Roseobacteraceae</taxon>
        <taxon>Donghicola</taxon>
    </lineage>
</organism>
<reference evidence="1 2" key="1">
    <citation type="submission" date="2020-04" db="EMBL/GenBank/DDBJ databases">
        <title>Donghicola sp., a member of the Rhodobacteraceae family isolated from mangrove forest in Thailand.</title>
        <authorList>
            <person name="Charoenyingcharoen P."/>
            <person name="Yukphan P."/>
        </authorList>
    </citation>
    <scope>NUCLEOTIDE SEQUENCE [LARGE SCALE GENOMIC DNA]</scope>
    <source>
        <strain evidence="1 2">B5-SW-15</strain>
    </source>
</reference>
<gene>
    <name evidence="1" type="ORF">HJ536_19260</name>
</gene>
<dbReference type="EMBL" id="JABCJE010000016">
    <property type="protein sequence ID" value="NVO25497.1"/>
    <property type="molecule type" value="Genomic_DNA"/>
</dbReference>
<evidence type="ECO:0000313" key="1">
    <source>
        <dbReference type="EMBL" id="NVO25497.1"/>
    </source>
</evidence>
<comment type="caution">
    <text evidence="1">The sequence shown here is derived from an EMBL/GenBank/DDBJ whole genome shotgun (WGS) entry which is preliminary data.</text>
</comment>
<accession>A0A850Q6U4</accession>
<evidence type="ECO:0000313" key="2">
    <source>
        <dbReference type="Proteomes" id="UP000592216"/>
    </source>
</evidence>
<sequence>MMKLFIHPKRHVALLVAILSWVIAVLALSVTFFSADSSQGLLRDFDNLFERCRLSIETNSEFDHEGLEETEVLARDEEWHRSYKQQAWIRAGSELYAVLTEWTSANGTTRHVCSVKFADASRVIDEVEQALLLRRFSIIQTKLIGKGTHDRDRKLSPIPPMVNAAFLLSTKNPNGCRVINFITFNPDGTYFGATTGEQTVHPCRPE</sequence>
<dbReference type="Proteomes" id="UP000592216">
    <property type="component" value="Unassembled WGS sequence"/>
</dbReference>
<dbReference type="AlphaFoldDB" id="A0A850Q6U4"/>
<name>A0A850Q6U4_9RHOB</name>